<organism evidence="2 3">
    <name type="scientific">Naematelia encephala</name>
    <dbReference type="NCBI Taxonomy" id="71784"/>
    <lineage>
        <taxon>Eukaryota</taxon>
        <taxon>Fungi</taxon>
        <taxon>Dikarya</taxon>
        <taxon>Basidiomycota</taxon>
        <taxon>Agaricomycotina</taxon>
        <taxon>Tremellomycetes</taxon>
        <taxon>Tremellales</taxon>
        <taxon>Naemateliaceae</taxon>
        <taxon>Naematelia</taxon>
    </lineage>
</organism>
<feature type="compositionally biased region" description="Basic residues" evidence="1">
    <location>
        <begin position="120"/>
        <end position="130"/>
    </location>
</feature>
<accession>A0A1Y2API5</accession>
<feature type="compositionally biased region" description="Polar residues" evidence="1">
    <location>
        <begin position="428"/>
        <end position="447"/>
    </location>
</feature>
<protein>
    <submittedName>
        <fullName evidence="2">Uncharacterized protein</fullName>
    </submittedName>
</protein>
<feature type="region of interest" description="Disordered" evidence="1">
    <location>
        <begin position="31"/>
        <end position="148"/>
    </location>
</feature>
<evidence type="ECO:0000313" key="3">
    <source>
        <dbReference type="Proteomes" id="UP000193986"/>
    </source>
</evidence>
<comment type="caution">
    <text evidence="2">The sequence shown here is derived from an EMBL/GenBank/DDBJ whole genome shotgun (WGS) entry which is preliminary data.</text>
</comment>
<reference evidence="2 3" key="1">
    <citation type="submission" date="2016-07" db="EMBL/GenBank/DDBJ databases">
        <title>Pervasive Adenine N6-methylation of Active Genes in Fungi.</title>
        <authorList>
            <consortium name="DOE Joint Genome Institute"/>
            <person name="Mondo S.J."/>
            <person name="Dannebaum R.O."/>
            <person name="Kuo R.C."/>
            <person name="Labutti K."/>
            <person name="Haridas S."/>
            <person name="Kuo A."/>
            <person name="Salamov A."/>
            <person name="Ahrendt S.R."/>
            <person name="Lipzen A."/>
            <person name="Sullivan W."/>
            <person name="Andreopoulos W.B."/>
            <person name="Clum A."/>
            <person name="Lindquist E."/>
            <person name="Daum C."/>
            <person name="Ramamoorthy G.K."/>
            <person name="Gryganskyi A."/>
            <person name="Culley D."/>
            <person name="Magnuson J.K."/>
            <person name="James T.Y."/>
            <person name="O'Malley M.A."/>
            <person name="Stajich J.E."/>
            <person name="Spatafora J.W."/>
            <person name="Visel A."/>
            <person name="Grigoriev I.V."/>
        </authorList>
    </citation>
    <scope>NUCLEOTIDE SEQUENCE [LARGE SCALE GENOMIC DNA]</scope>
    <source>
        <strain evidence="2 3">68-887.2</strain>
    </source>
</reference>
<dbReference type="EMBL" id="MCFC01000070">
    <property type="protein sequence ID" value="ORY24210.1"/>
    <property type="molecule type" value="Genomic_DNA"/>
</dbReference>
<dbReference type="Proteomes" id="UP000193986">
    <property type="component" value="Unassembled WGS sequence"/>
</dbReference>
<dbReference type="InParanoid" id="A0A1Y2API5"/>
<feature type="region of interest" description="Disordered" evidence="1">
    <location>
        <begin position="332"/>
        <end position="473"/>
    </location>
</feature>
<sequence>MAQNQNSIVFNGQSYTVEQFLAIARFLPPTTGNHDAESSQTPSDQAAMSDSSGLATPASNTTGSTRYRSGQLARLMTSRTETARSNDLNNAIVVNSSDSDGEGDQAPLRHPIPQLANSRIKSRKDKHRRGLNNAGRPAPSLSNPGKVSQATVRLSKRGMVIFIPDRSLLEVSLSEQHIFELYCHCQALHLVKPVSLLKSAKAKEVQRAVAEAFEPELHILEDGFSWVDDSGKGDRLHETADSSRVDGHSLHSLYSSTANCFIVTKSLRRNPAFLDAFYKKCEKGTDDSSEEETLTICGSCQKSFTASTFTAHQQVCKHRTFVKQEPIEIEHVEPKPAAARAKRAKTPARPSIVADAPGSHFSRRLGDPRSERSGPVALPTTAVSPEGSPMSPTPTGTGNELSAQSASIQDAALAPEQPGEGPREESMAPSSQEEMVASTGATTSQVAVTAAKDSRRTPMKRRLRSHVSPDTDD</sequence>
<keyword evidence="3" id="KW-1185">Reference proteome</keyword>
<feature type="compositionally biased region" description="Polar residues" evidence="1">
    <location>
        <begin position="31"/>
        <end position="68"/>
    </location>
</feature>
<proteinExistence type="predicted"/>
<name>A0A1Y2API5_9TREE</name>
<evidence type="ECO:0000313" key="2">
    <source>
        <dbReference type="EMBL" id="ORY24210.1"/>
    </source>
</evidence>
<feature type="compositionally biased region" description="Polar residues" evidence="1">
    <location>
        <begin position="77"/>
        <end position="98"/>
    </location>
</feature>
<evidence type="ECO:0000256" key="1">
    <source>
        <dbReference type="SAM" id="MobiDB-lite"/>
    </source>
</evidence>
<gene>
    <name evidence="2" type="ORF">BCR39DRAFT_561627</name>
</gene>
<feature type="compositionally biased region" description="Polar residues" evidence="1">
    <location>
        <begin position="393"/>
        <end position="408"/>
    </location>
</feature>
<dbReference type="AlphaFoldDB" id="A0A1Y2API5"/>